<dbReference type="GO" id="GO:0004364">
    <property type="term" value="F:glutathione transferase activity"/>
    <property type="evidence" value="ECO:0007669"/>
    <property type="project" value="TreeGrafter"/>
</dbReference>
<dbReference type="SUPFAM" id="SSF52833">
    <property type="entry name" value="Thioredoxin-like"/>
    <property type="match status" value="1"/>
</dbReference>
<reference evidence="2 3" key="1">
    <citation type="submission" date="2018-02" db="EMBL/GenBank/DDBJ databases">
        <authorList>
            <person name="Cohen D.B."/>
            <person name="Kent A.D."/>
        </authorList>
    </citation>
    <scope>NUCLEOTIDE SEQUENCE [LARGE SCALE GENOMIC DNA]</scope>
    <source>
        <strain evidence="2 3">CCAP 1448/3</strain>
    </source>
</reference>
<dbReference type="PROSITE" id="PS50404">
    <property type="entry name" value="GST_NTER"/>
    <property type="match status" value="1"/>
</dbReference>
<dbReference type="GO" id="GO:0006559">
    <property type="term" value="P:L-phenylalanine catabolic process"/>
    <property type="evidence" value="ECO:0007669"/>
    <property type="project" value="TreeGrafter"/>
</dbReference>
<dbReference type="InterPro" id="IPR040079">
    <property type="entry name" value="Glutathione_S-Trfase"/>
</dbReference>
<dbReference type="PANTHER" id="PTHR42673:SF4">
    <property type="entry name" value="MALEYLACETOACETATE ISOMERASE"/>
    <property type="match status" value="1"/>
</dbReference>
<accession>A0A2T1CAH3</accession>
<dbReference type="OrthoDB" id="465590at2"/>
<dbReference type="SFLD" id="SFLDS00019">
    <property type="entry name" value="Glutathione_Transferase_(cytos"/>
    <property type="match status" value="1"/>
</dbReference>
<dbReference type="CDD" id="cd00299">
    <property type="entry name" value="GST_C_family"/>
    <property type="match status" value="1"/>
</dbReference>
<keyword evidence="3" id="KW-1185">Reference proteome</keyword>
<name>A0A2T1CAH3_9CYAN</name>
<dbReference type="Gene3D" id="1.20.1050.10">
    <property type="match status" value="1"/>
</dbReference>
<dbReference type="SUPFAM" id="SSF47616">
    <property type="entry name" value="GST C-terminal domain-like"/>
    <property type="match status" value="1"/>
</dbReference>
<dbReference type="Pfam" id="PF13417">
    <property type="entry name" value="GST_N_3"/>
    <property type="match status" value="1"/>
</dbReference>
<dbReference type="InterPro" id="IPR004045">
    <property type="entry name" value="Glutathione_S-Trfase_N"/>
</dbReference>
<dbReference type="Proteomes" id="UP000238762">
    <property type="component" value="Unassembled WGS sequence"/>
</dbReference>
<dbReference type="PANTHER" id="PTHR42673">
    <property type="entry name" value="MALEYLACETOACETATE ISOMERASE"/>
    <property type="match status" value="1"/>
</dbReference>
<dbReference type="Gene3D" id="3.40.30.10">
    <property type="entry name" value="Glutaredoxin"/>
    <property type="match status" value="1"/>
</dbReference>
<proteinExistence type="predicted"/>
<dbReference type="RefSeq" id="WP_106286627.1">
    <property type="nucleotide sequence ID" value="NZ_CAWNTC010000090.1"/>
</dbReference>
<dbReference type="InterPro" id="IPR004046">
    <property type="entry name" value="GST_C"/>
</dbReference>
<feature type="domain" description="GST N-terminal" evidence="1">
    <location>
        <begin position="1"/>
        <end position="78"/>
    </location>
</feature>
<sequence>MLELYQFELSQYSEKVRFILDYKGLAYRKIEVTPGVGQLELFLLSGQRQVPVLKDGNRVIADSTSIAMYLEENYPEKPIIPLQSTRKALCLMMEEWADESIGTKSRKVLFGGLSKDMNLRNSVLPSNTPDFLKNILTNVPRELVDILGFGVGLSPEAVKAAEKALKQDLEALCLLLKDSPYLTGDTPTLADLSVAGLSLLLKFPSGPYLNIPENMRGKGVPGFADNPEYETFFQWRDRFYTDYRRPIYASSPSSPNSIEIE</sequence>
<reference evidence="2 3" key="2">
    <citation type="submission" date="2018-03" db="EMBL/GenBank/DDBJ databases">
        <title>The ancient ancestry and fast evolution of plastids.</title>
        <authorList>
            <person name="Moore K.R."/>
            <person name="Magnabosco C."/>
            <person name="Momper L."/>
            <person name="Gold D.A."/>
            <person name="Bosak T."/>
            <person name="Fournier G.P."/>
        </authorList>
    </citation>
    <scope>NUCLEOTIDE SEQUENCE [LARGE SCALE GENOMIC DNA]</scope>
    <source>
        <strain evidence="2 3">CCAP 1448/3</strain>
    </source>
</reference>
<dbReference type="GO" id="GO:0016034">
    <property type="term" value="F:maleylacetoacetate isomerase activity"/>
    <property type="evidence" value="ECO:0007669"/>
    <property type="project" value="TreeGrafter"/>
</dbReference>
<dbReference type="Pfam" id="PF00043">
    <property type="entry name" value="GST_C"/>
    <property type="match status" value="1"/>
</dbReference>
<evidence type="ECO:0000313" key="2">
    <source>
        <dbReference type="EMBL" id="PSB05244.1"/>
    </source>
</evidence>
<dbReference type="GO" id="GO:0006749">
    <property type="term" value="P:glutathione metabolic process"/>
    <property type="evidence" value="ECO:0007669"/>
    <property type="project" value="TreeGrafter"/>
</dbReference>
<comment type="caution">
    <text evidence="2">The sequence shown here is derived from an EMBL/GenBank/DDBJ whole genome shotgun (WGS) entry which is preliminary data.</text>
</comment>
<dbReference type="InterPro" id="IPR036249">
    <property type="entry name" value="Thioredoxin-like_sf"/>
</dbReference>
<keyword evidence="2" id="KW-0808">Transferase</keyword>
<evidence type="ECO:0000259" key="1">
    <source>
        <dbReference type="PROSITE" id="PS50404"/>
    </source>
</evidence>
<dbReference type="EMBL" id="PVWJ01000001">
    <property type="protein sequence ID" value="PSB05244.1"/>
    <property type="molecule type" value="Genomic_DNA"/>
</dbReference>
<dbReference type="CDD" id="cd00570">
    <property type="entry name" value="GST_N_family"/>
    <property type="match status" value="1"/>
</dbReference>
<protein>
    <submittedName>
        <fullName evidence="2">Glutathione S-transferase</fullName>
    </submittedName>
</protein>
<evidence type="ECO:0000313" key="3">
    <source>
        <dbReference type="Proteomes" id="UP000238762"/>
    </source>
</evidence>
<organism evidence="2 3">
    <name type="scientific">Merismopedia glauca CCAP 1448/3</name>
    <dbReference type="NCBI Taxonomy" id="1296344"/>
    <lineage>
        <taxon>Bacteria</taxon>
        <taxon>Bacillati</taxon>
        <taxon>Cyanobacteriota</taxon>
        <taxon>Cyanophyceae</taxon>
        <taxon>Synechococcales</taxon>
        <taxon>Merismopediaceae</taxon>
        <taxon>Merismopedia</taxon>
    </lineage>
</organism>
<gene>
    <name evidence="2" type="ORF">C7B64_00105</name>
</gene>
<dbReference type="InterPro" id="IPR036282">
    <property type="entry name" value="Glutathione-S-Trfase_C_sf"/>
</dbReference>
<dbReference type="AlphaFoldDB" id="A0A2T1CAH3"/>